<keyword evidence="4" id="KW-1185">Reference proteome</keyword>
<proteinExistence type="predicted"/>
<dbReference type="SUPFAM" id="SSF56601">
    <property type="entry name" value="beta-lactamase/transpeptidase-like"/>
    <property type="match status" value="1"/>
</dbReference>
<dbReference type="InterPro" id="IPR001466">
    <property type="entry name" value="Beta-lactam-related"/>
</dbReference>
<feature type="signal peptide" evidence="1">
    <location>
        <begin position="1"/>
        <end position="33"/>
    </location>
</feature>
<reference evidence="3 4" key="1">
    <citation type="submission" date="2017-02" db="EMBL/GenBank/DDBJ databases">
        <title>Whole genome sequencing of Rhodanobacter lindaniclasticus DSM 17932.</title>
        <authorList>
            <person name="Kumar S."/>
            <person name="Patil P."/>
            <person name="Patil P.B."/>
        </authorList>
    </citation>
    <scope>NUCLEOTIDE SEQUENCE [LARGE SCALE GENOMIC DNA]</scope>
    <source>
        <strain evidence="3 4">DSM 17932</strain>
    </source>
</reference>
<dbReference type="InterPro" id="IPR012338">
    <property type="entry name" value="Beta-lactam/transpept-like"/>
</dbReference>
<accession>A0A4V3USV0</accession>
<feature type="domain" description="Beta-lactamase-related" evidence="2">
    <location>
        <begin position="66"/>
        <end position="421"/>
    </location>
</feature>
<name>A0A4V3USV0_9GAMM</name>
<dbReference type="RefSeq" id="WP_136257923.1">
    <property type="nucleotide sequence ID" value="NZ_MWIO01000018.1"/>
</dbReference>
<dbReference type="Pfam" id="PF00144">
    <property type="entry name" value="Beta-lactamase"/>
    <property type="match status" value="1"/>
</dbReference>
<dbReference type="InterPro" id="IPR050789">
    <property type="entry name" value="Diverse_Enzym_Activities"/>
</dbReference>
<dbReference type="Proteomes" id="UP000306317">
    <property type="component" value="Unassembled WGS sequence"/>
</dbReference>
<keyword evidence="1" id="KW-0732">Signal</keyword>
<dbReference type="PANTHER" id="PTHR43283:SF3">
    <property type="entry name" value="BETA-LACTAMASE FAMILY PROTEIN (AFU_ORTHOLOGUE AFUA_5G07500)"/>
    <property type="match status" value="1"/>
</dbReference>
<evidence type="ECO:0000313" key="3">
    <source>
        <dbReference type="EMBL" id="THD08161.1"/>
    </source>
</evidence>
<evidence type="ECO:0000313" key="4">
    <source>
        <dbReference type="Proteomes" id="UP000306317"/>
    </source>
</evidence>
<evidence type="ECO:0000259" key="2">
    <source>
        <dbReference type="Pfam" id="PF00144"/>
    </source>
</evidence>
<gene>
    <name evidence="3" type="ORF">B1991_06565</name>
</gene>
<sequence>MNRADANTRSGSRLYVALLVACLLLAAASPARTAPPLPTAPADTQGVPAARLQRLHDFMRESTGVDGYLGGVTLVARNGRIVDWQAYGHRDLARREPMRRDSIFRIYSMTKTVTSVAVMMLVEEGKLTLDDPLSRHLPGFDAPQVLVGGSVDVPTLRPASRPVTLHDLLTHTAGYPAGLKGDEPAVQLLERADPHGAADLRGFAERMRRVPLAADPGTRFGYDGASLELLARVVEVASGQSFERFLRQRIFEPLAMHDTGFSVPATRRSRVVDLTRMGAAGKLEIADTTSARHPGEPLNAYDSGAGGLYSTAGDYARFAQMLLDGGTLDGHTLLGRKTVELMLRNHLTMLDPPVTQFSDAEGFGLGGYVVLDPARRGQLGSPGQFGWSGAASTYYTIDPHEHLLAILMLQHLPREDGGRDLPRISRNFYDLVYQALP</sequence>
<organism evidence="3 4">
    <name type="scientific">Rhodanobacter lindaniclasticus</name>
    <dbReference type="NCBI Taxonomy" id="75310"/>
    <lineage>
        <taxon>Bacteria</taxon>
        <taxon>Pseudomonadati</taxon>
        <taxon>Pseudomonadota</taxon>
        <taxon>Gammaproteobacteria</taxon>
        <taxon>Lysobacterales</taxon>
        <taxon>Rhodanobacteraceae</taxon>
        <taxon>Rhodanobacter</taxon>
    </lineage>
</organism>
<dbReference type="AlphaFoldDB" id="A0A4V3USV0"/>
<feature type="chain" id="PRO_5020905346" description="Beta-lactamase-related domain-containing protein" evidence="1">
    <location>
        <begin position="34"/>
        <end position="437"/>
    </location>
</feature>
<dbReference type="OrthoDB" id="119951at2"/>
<dbReference type="EMBL" id="MWIO01000018">
    <property type="protein sequence ID" value="THD08161.1"/>
    <property type="molecule type" value="Genomic_DNA"/>
</dbReference>
<evidence type="ECO:0000256" key="1">
    <source>
        <dbReference type="SAM" id="SignalP"/>
    </source>
</evidence>
<comment type="caution">
    <text evidence="3">The sequence shown here is derived from an EMBL/GenBank/DDBJ whole genome shotgun (WGS) entry which is preliminary data.</text>
</comment>
<dbReference type="PANTHER" id="PTHR43283">
    <property type="entry name" value="BETA-LACTAMASE-RELATED"/>
    <property type="match status" value="1"/>
</dbReference>
<dbReference type="Gene3D" id="3.40.710.10">
    <property type="entry name" value="DD-peptidase/beta-lactamase superfamily"/>
    <property type="match status" value="1"/>
</dbReference>
<protein>
    <recommendedName>
        <fullName evidence="2">Beta-lactamase-related domain-containing protein</fullName>
    </recommendedName>
</protein>